<evidence type="ECO:0000313" key="1">
    <source>
        <dbReference type="EMBL" id="CAG7786406.1"/>
    </source>
</evidence>
<comment type="caution">
    <text evidence="1">The sequence shown here is derived from an EMBL/GenBank/DDBJ whole genome shotgun (WGS) entry which is preliminary data.</text>
</comment>
<dbReference type="EMBL" id="CAJVCH010317302">
    <property type="protein sequence ID" value="CAG7786406.1"/>
    <property type="molecule type" value="Genomic_DNA"/>
</dbReference>
<keyword evidence="3" id="KW-1185">Reference proteome</keyword>
<organism evidence="1 3">
    <name type="scientific">Allacma fusca</name>
    <dbReference type="NCBI Taxonomy" id="39272"/>
    <lineage>
        <taxon>Eukaryota</taxon>
        <taxon>Metazoa</taxon>
        <taxon>Ecdysozoa</taxon>
        <taxon>Arthropoda</taxon>
        <taxon>Hexapoda</taxon>
        <taxon>Collembola</taxon>
        <taxon>Symphypleona</taxon>
        <taxon>Sminthuridae</taxon>
        <taxon>Allacma</taxon>
    </lineage>
</organism>
<reference evidence="1" key="1">
    <citation type="submission" date="2021-06" db="EMBL/GenBank/DDBJ databases">
        <authorList>
            <person name="Hodson N. C."/>
            <person name="Mongue J. A."/>
            <person name="Jaron S. K."/>
        </authorList>
    </citation>
    <scope>NUCLEOTIDE SEQUENCE</scope>
</reference>
<feature type="non-terminal residue" evidence="1">
    <location>
        <position position="24"/>
    </location>
</feature>
<accession>A0A8J2KAW4</accession>
<protein>
    <submittedName>
        <fullName evidence="1">Uncharacterized protein</fullName>
    </submittedName>
</protein>
<dbReference type="Proteomes" id="UP000708208">
    <property type="component" value="Unassembled WGS sequence"/>
</dbReference>
<name>A0A8J2KAW4_9HEXA</name>
<feature type="non-terminal residue" evidence="1">
    <location>
        <position position="1"/>
    </location>
</feature>
<dbReference type="AlphaFoldDB" id="A0A8J2KAW4"/>
<dbReference type="EMBL" id="CAJVCH010330188">
    <property type="protein sequence ID" value="CAG7786958.1"/>
    <property type="molecule type" value="Genomic_DNA"/>
</dbReference>
<sequence>ALLPTFEALLDFAVEGGYSDDLST</sequence>
<evidence type="ECO:0000313" key="3">
    <source>
        <dbReference type="Proteomes" id="UP000708208"/>
    </source>
</evidence>
<proteinExistence type="predicted"/>
<gene>
    <name evidence="1" type="ORF">AFUS01_LOCUS24975</name>
    <name evidence="2" type="ORF">AFUS01_LOCUS25504</name>
</gene>
<evidence type="ECO:0000313" key="2">
    <source>
        <dbReference type="EMBL" id="CAG7786958.1"/>
    </source>
</evidence>